<keyword evidence="1" id="KW-0732">Signal</keyword>
<evidence type="ECO:0000313" key="2">
    <source>
        <dbReference type="EMBL" id="MFD0917760.1"/>
    </source>
</evidence>
<dbReference type="InterPro" id="IPR010321">
    <property type="entry name" value="DUF922"/>
</dbReference>
<feature type="signal peptide" evidence="1">
    <location>
        <begin position="1"/>
        <end position="24"/>
    </location>
</feature>
<dbReference type="EMBL" id="JBHTJV010000025">
    <property type="protein sequence ID" value="MFD0917760.1"/>
    <property type="molecule type" value="Genomic_DNA"/>
</dbReference>
<evidence type="ECO:0000256" key="1">
    <source>
        <dbReference type="SAM" id="SignalP"/>
    </source>
</evidence>
<name>A0ABW3FKH7_9HYPH</name>
<dbReference type="Pfam" id="PF06037">
    <property type="entry name" value="DUF922"/>
    <property type="match status" value="1"/>
</dbReference>
<dbReference type="RefSeq" id="WP_377213612.1">
    <property type="nucleotide sequence ID" value="NZ_JBHTJV010000025.1"/>
</dbReference>
<evidence type="ECO:0000313" key="3">
    <source>
        <dbReference type="Proteomes" id="UP001597101"/>
    </source>
</evidence>
<comment type="caution">
    <text evidence="2">The sequence shown here is derived from an EMBL/GenBank/DDBJ whole genome shotgun (WGS) entry which is preliminary data.</text>
</comment>
<proteinExistence type="predicted"/>
<feature type="chain" id="PRO_5046872649" evidence="1">
    <location>
        <begin position="25"/>
        <end position="202"/>
    </location>
</feature>
<sequence>MKTVTTVFAAMAALMFAFATTAQARVIIKERTTYYNVSGKTGKALFASISKRGPKLNARHAIATTTSSIKLRNLKPKITSTRCRVGSVDVIANITYRYPRWSGERNASPAVRKAWKRFMKKVVQHEEIHGQIAKDQARSLERAMKRSSGRISRGCADFGRSVSRKFNSIVRQADRAHRRLDRRDGRVWSRNARLQRALFKAR</sequence>
<dbReference type="Proteomes" id="UP001597101">
    <property type="component" value="Unassembled WGS sequence"/>
</dbReference>
<gene>
    <name evidence="2" type="ORF">ACFQ14_15255</name>
</gene>
<protein>
    <submittedName>
        <fullName evidence="2">DUF922 domain-containing protein</fullName>
    </submittedName>
</protein>
<organism evidence="2 3">
    <name type="scientific">Pseudahrensia aquimaris</name>
    <dbReference type="NCBI Taxonomy" id="744461"/>
    <lineage>
        <taxon>Bacteria</taxon>
        <taxon>Pseudomonadati</taxon>
        <taxon>Pseudomonadota</taxon>
        <taxon>Alphaproteobacteria</taxon>
        <taxon>Hyphomicrobiales</taxon>
        <taxon>Ahrensiaceae</taxon>
        <taxon>Pseudahrensia</taxon>
    </lineage>
</organism>
<keyword evidence="3" id="KW-1185">Reference proteome</keyword>
<accession>A0ABW3FKH7</accession>
<reference evidence="3" key="1">
    <citation type="journal article" date="2019" name="Int. J. Syst. Evol. Microbiol.">
        <title>The Global Catalogue of Microorganisms (GCM) 10K type strain sequencing project: providing services to taxonomists for standard genome sequencing and annotation.</title>
        <authorList>
            <consortium name="The Broad Institute Genomics Platform"/>
            <consortium name="The Broad Institute Genome Sequencing Center for Infectious Disease"/>
            <person name="Wu L."/>
            <person name="Ma J."/>
        </authorList>
    </citation>
    <scope>NUCLEOTIDE SEQUENCE [LARGE SCALE GENOMIC DNA]</scope>
    <source>
        <strain evidence="3">CCUG 60023</strain>
    </source>
</reference>